<dbReference type="EMBL" id="BOPZ01000002">
    <property type="protein sequence ID" value="GIM27643.1"/>
    <property type="molecule type" value="Genomic_DNA"/>
</dbReference>
<keyword evidence="1" id="KW-0812">Transmembrane</keyword>
<keyword evidence="1" id="KW-1133">Transmembrane helix</keyword>
<keyword evidence="1" id="KW-0472">Membrane</keyword>
<accession>A0A919RY17</accession>
<proteinExistence type="predicted"/>
<gene>
    <name evidence="2" type="ORF">CPJCM30710_03090</name>
</gene>
<dbReference type="AlphaFoldDB" id="A0A919RY17"/>
<sequence length="61" mass="6789">MKKGIKRMGIIVGVIMGLLTLIIGISFINHKIQLSKEDSIILSLEILSRCIIYTLLYVKGS</sequence>
<evidence type="ECO:0000256" key="1">
    <source>
        <dbReference type="SAM" id="Phobius"/>
    </source>
</evidence>
<feature type="transmembrane region" description="Helical" evidence="1">
    <location>
        <begin position="40"/>
        <end position="58"/>
    </location>
</feature>
<dbReference type="Proteomes" id="UP000679179">
    <property type="component" value="Unassembled WGS sequence"/>
</dbReference>
<dbReference type="RefSeq" id="WP_212902401.1">
    <property type="nucleotide sequence ID" value="NZ_BOPZ01000002.1"/>
</dbReference>
<protein>
    <submittedName>
        <fullName evidence="2">Uncharacterized protein</fullName>
    </submittedName>
</protein>
<reference evidence="2" key="1">
    <citation type="submission" date="2021-03" db="EMBL/GenBank/DDBJ databases">
        <title>Taxonomic study of Clostridium polyendosporum from meadow-gley soil under rice.</title>
        <authorList>
            <person name="Kobayashi H."/>
            <person name="Tanizawa Y."/>
            <person name="Yagura M."/>
        </authorList>
    </citation>
    <scope>NUCLEOTIDE SEQUENCE</scope>
    <source>
        <strain evidence="2">JCM 30710</strain>
    </source>
</reference>
<comment type="caution">
    <text evidence="2">The sequence shown here is derived from an EMBL/GenBank/DDBJ whole genome shotgun (WGS) entry which is preliminary data.</text>
</comment>
<feature type="transmembrane region" description="Helical" evidence="1">
    <location>
        <begin position="7"/>
        <end position="28"/>
    </location>
</feature>
<evidence type="ECO:0000313" key="2">
    <source>
        <dbReference type="EMBL" id="GIM27643.1"/>
    </source>
</evidence>
<organism evidence="2 3">
    <name type="scientific">Clostridium polyendosporum</name>
    <dbReference type="NCBI Taxonomy" id="69208"/>
    <lineage>
        <taxon>Bacteria</taxon>
        <taxon>Bacillati</taxon>
        <taxon>Bacillota</taxon>
        <taxon>Clostridia</taxon>
        <taxon>Eubacteriales</taxon>
        <taxon>Clostridiaceae</taxon>
        <taxon>Clostridium</taxon>
    </lineage>
</organism>
<name>A0A919RY17_9CLOT</name>
<keyword evidence="3" id="KW-1185">Reference proteome</keyword>
<evidence type="ECO:0000313" key="3">
    <source>
        <dbReference type="Proteomes" id="UP000679179"/>
    </source>
</evidence>